<dbReference type="PIRSF" id="PIRSF003097">
    <property type="entry name" value="FtsX"/>
    <property type="match status" value="1"/>
</dbReference>
<evidence type="ECO:0000256" key="4">
    <source>
        <dbReference type="ARBA" id="ARBA00022475"/>
    </source>
</evidence>
<dbReference type="InterPro" id="IPR040690">
    <property type="entry name" value="FtsX_ECD"/>
</dbReference>
<evidence type="ECO:0000256" key="8">
    <source>
        <dbReference type="ARBA" id="ARBA00023136"/>
    </source>
</evidence>
<evidence type="ECO:0000256" key="2">
    <source>
        <dbReference type="ARBA" id="ARBA00007379"/>
    </source>
</evidence>
<dbReference type="InterPro" id="IPR003838">
    <property type="entry name" value="ABC3_permease_C"/>
</dbReference>
<dbReference type="EMBL" id="MGAF01000052">
    <property type="protein sequence ID" value="OGK39359.1"/>
    <property type="molecule type" value="Genomic_DNA"/>
</dbReference>
<feature type="transmembrane region" description="Helical" evidence="11">
    <location>
        <begin position="209"/>
        <end position="234"/>
    </location>
</feature>
<dbReference type="InterPro" id="IPR004513">
    <property type="entry name" value="FtsX"/>
</dbReference>
<evidence type="ECO:0000256" key="9">
    <source>
        <dbReference type="ARBA" id="ARBA00023306"/>
    </source>
</evidence>
<evidence type="ECO:0000256" key="1">
    <source>
        <dbReference type="ARBA" id="ARBA00004651"/>
    </source>
</evidence>
<keyword evidence="7 11" id="KW-1133">Transmembrane helix</keyword>
<dbReference type="GO" id="GO:0005886">
    <property type="term" value="C:plasma membrane"/>
    <property type="evidence" value="ECO:0007669"/>
    <property type="project" value="UniProtKB-SubCell"/>
</dbReference>
<keyword evidence="4 10" id="KW-1003">Cell membrane</keyword>
<feature type="transmembrane region" description="Helical" evidence="11">
    <location>
        <begin position="266"/>
        <end position="291"/>
    </location>
</feature>
<protein>
    <recommendedName>
        <fullName evidence="3 10">Cell division protein FtsX</fullName>
    </recommendedName>
</protein>
<dbReference type="STRING" id="1802055.A3A74_05310"/>
<comment type="subcellular location">
    <subcellularLocation>
        <location evidence="1">Cell membrane</location>
        <topology evidence="1">Multi-pass membrane protein</topology>
    </subcellularLocation>
</comment>
<dbReference type="PANTHER" id="PTHR47755:SF1">
    <property type="entry name" value="CELL DIVISION PROTEIN FTSX"/>
    <property type="match status" value="1"/>
</dbReference>
<feature type="domain" description="FtsX extracellular" evidence="13">
    <location>
        <begin position="51"/>
        <end position="142"/>
    </location>
</feature>
<evidence type="ECO:0000259" key="13">
    <source>
        <dbReference type="Pfam" id="PF18075"/>
    </source>
</evidence>
<evidence type="ECO:0000259" key="12">
    <source>
        <dbReference type="Pfam" id="PF02687"/>
    </source>
</evidence>
<keyword evidence="6 11" id="KW-0812">Transmembrane</keyword>
<sequence>MNEILTSIRRTPYQSLAAFLILFFTLFLSTAMFISLSFLYGLLGYVETRPQVTVYFQTNIPQNEIFKIRDKLTNSDKVESIKYVSKEEAYKIYKELNKDNPLLLEMVTSDILPASLEIFAKKPEYLPELADFLKKEPGVDEVNFQKDILDRLLVLTDILRKTTIVFFGFLIFLAVLVLTTTTLFKIALKKEEIELLKLLGASNFYIKKPFLLEAFLFGTTAAVGSFVIILGILFSLKPFFDSYLKDITQLNLPLYFTQLTVWPVNLTFLSIAFLLSLVFGIGIAFLATLLATQKYLKI</sequence>
<evidence type="ECO:0000256" key="11">
    <source>
        <dbReference type="SAM" id="Phobius"/>
    </source>
</evidence>
<evidence type="ECO:0000313" key="14">
    <source>
        <dbReference type="EMBL" id="OGK39359.1"/>
    </source>
</evidence>
<organism evidence="14 15">
    <name type="scientific">Candidatus Roizmanbacteria bacterium RIFCSPLOWO2_01_FULL_35_13</name>
    <dbReference type="NCBI Taxonomy" id="1802055"/>
    <lineage>
        <taxon>Bacteria</taxon>
        <taxon>Candidatus Roizmaniibacteriota</taxon>
    </lineage>
</organism>
<accession>A0A1F7I7K9</accession>
<comment type="similarity">
    <text evidence="2 10">Belongs to the ABC-4 integral membrane protein family. FtsX subfamily.</text>
</comment>
<feature type="transmembrane region" description="Helical" evidence="11">
    <location>
        <begin position="164"/>
        <end position="188"/>
    </location>
</feature>
<dbReference type="Pfam" id="PF02687">
    <property type="entry name" value="FtsX"/>
    <property type="match status" value="1"/>
</dbReference>
<keyword evidence="8 10" id="KW-0472">Membrane</keyword>
<feature type="domain" description="ABC3 transporter permease C-terminal" evidence="12">
    <location>
        <begin position="164"/>
        <end position="298"/>
    </location>
</feature>
<evidence type="ECO:0000256" key="3">
    <source>
        <dbReference type="ARBA" id="ARBA00021907"/>
    </source>
</evidence>
<gene>
    <name evidence="14" type="ORF">A3A74_05310</name>
</gene>
<dbReference type="GO" id="GO:0051301">
    <property type="term" value="P:cell division"/>
    <property type="evidence" value="ECO:0007669"/>
    <property type="project" value="UniProtKB-KW"/>
</dbReference>
<name>A0A1F7I7K9_9BACT</name>
<comment type="caution">
    <text evidence="14">The sequence shown here is derived from an EMBL/GenBank/DDBJ whole genome shotgun (WGS) entry which is preliminary data.</text>
</comment>
<evidence type="ECO:0000256" key="5">
    <source>
        <dbReference type="ARBA" id="ARBA00022618"/>
    </source>
</evidence>
<evidence type="ECO:0000256" key="10">
    <source>
        <dbReference type="PIRNR" id="PIRNR003097"/>
    </source>
</evidence>
<dbReference type="PANTHER" id="PTHR47755">
    <property type="entry name" value="CELL DIVISION PROTEIN FTSX"/>
    <property type="match status" value="1"/>
</dbReference>
<dbReference type="AlphaFoldDB" id="A0A1F7I7K9"/>
<reference evidence="14 15" key="1">
    <citation type="journal article" date="2016" name="Nat. Commun.">
        <title>Thousands of microbial genomes shed light on interconnected biogeochemical processes in an aquifer system.</title>
        <authorList>
            <person name="Anantharaman K."/>
            <person name="Brown C.T."/>
            <person name="Hug L.A."/>
            <person name="Sharon I."/>
            <person name="Castelle C.J."/>
            <person name="Probst A.J."/>
            <person name="Thomas B.C."/>
            <person name="Singh A."/>
            <person name="Wilkins M.J."/>
            <person name="Karaoz U."/>
            <person name="Brodie E.L."/>
            <person name="Williams K.H."/>
            <person name="Hubbard S.S."/>
            <person name="Banfield J.F."/>
        </authorList>
    </citation>
    <scope>NUCLEOTIDE SEQUENCE [LARGE SCALE GENOMIC DNA]</scope>
</reference>
<dbReference type="Proteomes" id="UP000179270">
    <property type="component" value="Unassembled WGS sequence"/>
</dbReference>
<dbReference type="Pfam" id="PF18075">
    <property type="entry name" value="FtsX_ECD"/>
    <property type="match status" value="1"/>
</dbReference>
<keyword evidence="9 10" id="KW-0131">Cell cycle</keyword>
<evidence type="ECO:0000256" key="7">
    <source>
        <dbReference type="ARBA" id="ARBA00022989"/>
    </source>
</evidence>
<proteinExistence type="inferred from homology"/>
<evidence type="ECO:0000313" key="15">
    <source>
        <dbReference type="Proteomes" id="UP000179270"/>
    </source>
</evidence>
<keyword evidence="5 10" id="KW-0132">Cell division</keyword>
<dbReference type="Gene3D" id="3.30.70.3040">
    <property type="match status" value="1"/>
</dbReference>
<feature type="transmembrane region" description="Helical" evidence="11">
    <location>
        <begin position="16"/>
        <end position="40"/>
    </location>
</feature>
<evidence type="ECO:0000256" key="6">
    <source>
        <dbReference type="ARBA" id="ARBA00022692"/>
    </source>
</evidence>